<accession>A0ABW3GFE8</accession>
<keyword evidence="11" id="KW-1185">Reference proteome</keyword>
<name>A0ABW3GFE8_9PROT</name>
<comment type="caution">
    <text evidence="10">The sequence shown here is derived from an EMBL/GenBank/DDBJ whole genome shotgun (WGS) entry which is preliminary data.</text>
</comment>
<keyword evidence="6 8" id="KW-0687">Ribonucleoprotein</keyword>
<evidence type="ECO:0000256" key="8">
    <source>
        <dbReference type="HAMAP-Rule" id="MF_00500"/>
    </source>
</evidence>
<dbReference type="PANTHER" id="PTHR33398:SF1">
    <property type="entry name" value="SMALL RIBOSOMAL SUBUNIT PROTEIN BS20C"/>
    <property type="match status" value="1"/>
</dbReference>
<evidence type="ECO:0000256" key="4">
    <source>
        <dbReference type="ARBA" id="ARBA00022884"/>
    </source>
</evidence>
<evidence type="ECO:0000256" key="3">
    <source>
        <dbReference type="ARBA" id="ARBA00022730"/>
    </source>
</evidence>
<dbReference type="HAMAP" id="MF_00500">
    <property type="entry name" value="Ribosomal_bS20"/>
    <property type="match status" value="1"/>
</dbReference>
<evidence type="ECO:0000313" key="10">
    <source>
        <dbReference type="EMBL" id="MFD0929364.1"/>
    </source>
</evidence>
<feature type="region of interest" description="Disordered" evidence="9">
    <location>
        <begin position="98"/>
        <end position="123"/>
    </location>
</feature>
<organism evidence="10 11">
    <name type="scientific">Methylophilus glucosoxydans</name>
    <dbReference type="NCBI Taxonomy" id="752553"/>
    <lineage>
        <taxon>Bacteria</taxon>
        <taxon>Pseudomonadati</taxon>
        <taxon>Pseudomonadota</taxon>
        <taxon>Betaproteobacteria</taxon>
        <taxon>Nitrosomonadales</taxon>
        <taxon>Methylophilaceae</taxon>
        <taxon>Methylophilus</taxon>
    </lineage>
</organism>
<dbReference type="NCBIfam" id="TIGR00029">
    <property type="entry name" value="S20"/>
    <property type="match status" value="1"/>
</dbReference>
<keyword evidence="3 8" id="KW-0699">rRNA-binding</keyword>
<keyword evidence="5 8" id="KW-0689">Ribosomal protein</keyword>
<dbReference type="PANTHER" id="PTHR33398">
    <property type="entry name" value="30S RIBOSOMAL PROTEIN S20"/>
    <property type="match status" value="1"/>
</dbReference>
<feature type="compositionally biased region" description="Basic residues" evidence="9">
    <location>
        <begin position="112"/>
        <end position="123"/>
    </location>
</feature>
<dbReference type="GO" id="GO:0005840">
    <property type="term" value="C:ribosome"/>
    <property type="evidence" value="ECO:0007669"/>
    <property type="project" value="UniProtKB-KW"/>
</dbReference>
<comment type="function">
    <text evidence="1 8">Binds directly to 16S ribosomal RNA.</text>
</comment>
<evidence type="ECO:0000256" key="1">
    <source>
        <dbReference type="ARBA" id="ARBA00003134"/>
    </source>
</evidence>
<evidence type="ECO:0000256" key="5">
    <source>
        <dbReference type="ARBA" id="ARBA00022980"/>
    </source>
</evidence>
<dbReference type="Proteomes" id="UP001597106">
    <property type="component" value="Unassembled WGS sequence"/>
</dbReference>
<keyword evidence="4 8" id="KW-0694">RNA-binding</keyword>
<evidence type="ECO:0000256" key="2">
    <source>
        <dbReference type="ARBA" id="ARBA00007634"/>
    </source>
</evidence>
<dbReference type="RefSeq" id="WP_194748589.1">
    <property type="nucleotide sequence ID" value="NZ_JBHTJW010000002.1"/>
</dbReference>
<protein>
    <recommendedName>
        <fullName evidence="7 8">Small ribosomal subunit protein bS20</fullName>
    </recommendedName>
</protein>
<dbReference type="InterPro" id="IPR002583">
    <property type="entry name" value="Ribosomal_bS20"/>
</dbReference>
<evidence type="ECO:0000313" key="11">
    <source>
        <dbReference type="Proteomes" id="UP001597106"/>
    </source>
</evidence>
<sequence>MANTAQARKRARQSVKVNAHNAALRSTLRTAIKKVIKAIQSGDKAAAVASYQENVSVIDRIADKKIIHKNKAARHKSRLTAAIKALSGDAPATLVSVKKAAAPKAEAAPAKKAAKPRAKKAAE</sequence>
<reference evidence="11" key="1">
    <citation type="journal article" date="2019" name="Int. J. Syst. Evol. Microbiol.">
        <title>The Global Catalogue of Microorganisms (GCM) 10K type strain sequencing project: providing services to taxonomists for standard genome sequencing and annotation.</title>
        <authorList>
            <consortium name="The Broad Institute Genomics Platform"/>
            <consortium name="The Broad Institute Genome Sequencing Center for Infectious Disease"/>
            <person name="Wu L."/>
            <person name="Ma J."/>
        </authorList>
    </citation>
    <scope>NUCLEOTIDE SEQUENCE [LARGE SCALE GENOMIC DNA]</scope>
    <source>
        <strain evidence="11">CCUG 59685</strain>
    </source>
</reference>
<evidence type="ECO:0000256" key="9">
    <source>
        <dbReference type="SAM" id="MobiDB-lite"/>
    </source>
</evidence>
<dbReference type="EMBL" id="JBHTJW010000002">
    <property type="protein sequence ID" value="MFD0929364.1"/>
    <property type="molecule type" value="Genomic_DNA"/>
</dbReference>
<dbReference type="Pfam" id="PF01649">
    <property type="entry name" value="Ribosomal_S20p"/>
    <property type="match status" value="1"/>
</dbReference>
<dbReference type="InterPro" id="IPR036510">
    <property type="entry name" value="Ribosomal_bS20_sf"/>
</dbReference>
<gene>
    <name evidence="8 10" type="primary">rpsT</name>
    <name evidence="10" type="ORF">ACFQ1T_06180</name>
</gene>
<feature type="compositionally biased region" description="Low complexity" evidence="9">
    <location>
        <begin position="98"/>
        <end position="111"/>
    </location>
</feature>
<evidence type="ECO:0000256" key="6">
    <source>
        <dbReference type="ARBA" id="ARBA00023274"/>
    </source>
</evidence>
<proteinExistence type="inferred from homology"/>
<evidence type="ECO:0000256" key="7">
    <source>
        <dbReference type="ARBA" id="ARBA00035136"/>
    </source>
</evidence>
<comment type="similarity">
    <text evidence="2 8">Belongs to the bacterial ribosomal protein bS20 family.</text>
</comment>
<dbReference type="Gene3D" id="1.20.58.110">
    <property type="entry name" value="Ribosomal protein S20"/>
    <property type="match status" value="1"/>
</dbReference>
<dbReference type="SUPFAM" id="SSF46992">
    <property type="entry name" value="Ribosomal protein S20"/>
    <property type="match status" value="1"/>
</dbReference>